<dbReference type="Pfam" id="PF25327">
    <property type="entry name" value="UBL_ZFAND1"/>
    <property type="match status" value="1"/>
</dbReference>
<name>A0A6A5T866_9PLEO</name>
<dbReference type="Proteomes" id="UP000800038">
    <property type="component" value="Unassembled WGS sequence"/>
</dbReference>
<sequence length="314" mass="34692">MASTQGSAGSSFTDTKGDVEAIGAHCQMEYCHVLDLLPFICGSCRGTYCLDHRTEYAHKCPKEGKWARLSANQAPHTDTSSFPKPSLHNRDQQCSDPACKTLIYTTSVHCARCNRHYCLKHRMEEEHSCKNLTPIGARPQNTLQARSQSALTKLKLWAENKRQEDEKRRSAPKKSGFLGMVKSSSSSAAATAQVELNALKRTAKGEASVPQEKRIYLHVEASADTTKAKFPTGKFYYNTEWTVGRVLDMAAKALQVQNVNNRGGGEEEKLRVFHVEGGRLLKFSEKIGEPCRSGNMIVLLRGVGSGEAPDMIDL</sequence>
<dbReference type="GO" id="GO:0008270">
    <property type="term" value="F:zinc ion binding"/>
    <property type="evidence" value="ECO:0007669"/>
    <property type="project" value="UniProtKB-KW"/>
</dbReference>
<keyword evidence="3" id="KW-0862">Zinc</keyword>
<dbReference type="PANTHER" id="PTHR14677:SF40">
    <property type="entry name" value="CDC48-ASSOCIATED UBIQUITIN-LIKE_ZINC FINGER PROTEIN 1"/>
    <property type="match status" value="1"/>
</dbReference>
<dbReference type="InterPro" id="IPR057358">
    <property type="entry name" value="UBL_ZFAND1-like"/>
</dbReference>
<protein>
    <submittedName>
        <fullName evidence="7">AN1 zinc finger protein</fullName>
    </submittedName>
</protein>
<evidence type="ECO:0000256" key="5">
    <source>
        <dbReference type="SAM" id="MobiDB-lite"/>
    </source>
</evidence>
<dbReference type="SUPFAM" id="SSF118310">
    <property type="entry name" value="AN1-like Zinc finger"/>
    <property type="match status" value="2"/>
</dbReference>
<dbReference type="Gene3D" id="4.10.1110.10">
    <property type="entry name" value="AN1-like Zinc finger"/>
    <property type="match status" value="2"/>
</dbReference>
<reference evidence="7" key="1">
    <citation type="journal article" date="2020" name="Stud. Mycol.">
        <title>101 Dothideomycetes genomes: a test case for predicting lifestyles and emergence of pathogens.</title>
        <authorList>
            <person name="Haridas S."/>
            <person name="Albert R."/>
            <person name="Binder M."/>
            <person name="Bloem J."/>
            <person name="Labutti K."/>
            <person name="Salamov A."/>
            <person name="Andreopoulos B."/>
            <person name="Baker S."/>
            <person name="Barry K."/>
            <person name="Bills G."/>
            <person name="Bluhm B."/>
            <person name="Cannon C."/>
            <person name="Castanera R."/>
            <person name="Culley D."/>
            <person name="Daum C."/>
            <person name="Ezra D."/>
            <person name="Gonzalez J."/>
            <person name="Henrissat B."/>
            <person name="Kuo A."/>
            <person name="Liang C."/>
            <person name="Lipzen A."/>
            <person name="Lutzoni F."/>
            <person name="Magnuson J."/>
            <person name="Mondo S."/>
            <person name="Nolan M."/>
            <person name="Ohm R."/>
            <person name="Pangilinan J."/>
            <person name="Park H.-J."/>
            <person name="Ramirez L."/>
            <person name="Alfaro M."/>
            <person name="Sun H."/>
            <person name="Tritt A."/>
            <person name="Yoshinaga Y."/>
            <person name="Zwiers L.-H."/>
            <person name="Turgeon B."/>
            <person name="Goodwin S."/>
            <person name="Spatafora J."/>
            <person name="Crous P."/>
            <person name="Grigoriev I."/>
        </authorList>
    </citation>
    <scope>NUCLEOTIDE SEQUENCE</scope>
    <source>
        <strain evidence="7">CBS 161.51</strain>
    </source>
</reference>
<keyword evidence="1" id="KW-0479">Metal-binding</keyword>
<keyword evidence="8" id="KW-1185">Reference proteome</keyword>
<evidence type="ECO:0000256" key="4">
    <source>
        <dbReference type="PROSITE-ProRule" id="PRU00449"/>
    </source>
</evidence>
<gene>
    <name evidence="7" type="ORF">EJ02DRAFT_462229</name>
</gene>
<keyword evidence="2 4" id="KW-0863">Zinc-finger</keyword>
<dbReference type="OrthoDB" id="431929at2759"/>
<proteinExistence type="predicted"/>
<feature type="region of interest" description="Disordered" evidence="5">
    <location>
        <begin position="158"/>
        <end position="179"/>
    </location>
</feature>
<evidence type="ECO:0000259" key="6">
    <source>
        <dbReference type="PROSITE" id="PS51039"/>
    </source>
</evidence>
<feature type="compositionally biased region" description="Polar residues" evidence="5">
    <location>
        <begin position="71"/>
        <end position="83"/>
    </location>
</feature>
<feature type="domain" description="AN1-type" evidence="6">
    <location>
        <begin position="88"/>
        <end position="137"/>
    </location>
</feature>
<feature type="compositionally biased region" description="Basic and acidic residues" evidence="5">
    <location>
        <begin position="158"/>
        <end position="169"/>
    </location>
</feature>
<evidence type="ECO:0000313" key="7">
    <source>
        <dbReference type="EMBL" id="KAF1946936.1"/>
    </source>
</evidence>
<evidence type="ECO:0000313" key="8">
    <source>
        <dbReference type="Proteomes" id="UP000800038"/>
    </source>
</evidence>
<evidence type="ECO:0000256" key="1">
    <source>
        <dbReference type="ARBA" id="ARBA00022723"/>
    </source>
</evidence>
<dbReference type="GO" id="GO:0005737">
    <property type="term" value="C:cytoplasm"/>
    <property type="evidence" value="ECO:0007669"/>
    <property type="project" value="TreeGrafter"/>
</dbReference>
<dbReference type="SMART" id="SM00154">
    <property type="entry name" value="ZnF_AN1"/>
    <property type="match status" value="2"/>
</dbReference>
<organism evidence="7 8">
    <name type="scientific">Clathrospora elynae</name>
    <dbReference type="NCBI Taxonomy" id="706981"/>
    <lineage>
        <taxon>Eukaryota</taxon>
        <taxon>Fungi</taxon>
        <taxon>Dikarya</taxon>
        <taxon>Ascomycota</taxon>
        <taxon>Pezizomycotina</taxon>
        <taxon>Dothideomycetes</taxon>
        <taxon>Pleosporomycetidae</taxon>
        <taxon>Pleosporales</taxon>
        <taxon>Diademaceae</taxon>
        <taxon>Clathrospora</taxon>
    </lineage>
</organism>
<evidence type="ECO:0000256" key="2">
    <source>
        <dbReference type="ARBA" id="ARBA00022771"/>
    </source>
</evidence>
<feature type="domain" description="AN1-type" evidence="6">
    <location>
        <begin position="20"/>
        <end position="68"/>
    </location>
</feature>
<dbReference type="InterPro" id="IPR000058">
    <property type="entry name" value="Znf_AN1"/>
</dbReference>
<dbReference type="EMBL" id="ML976001">
    <property type="protein sequence ID" value="KAF1946936.1"/>
    <property type="molecule type" value="Genomic_DNA"/>
</dbReference>
<accession>A0A6A5T866</accession>
<dbReference type="PANTHER" id="PTHR14677">
    <property type="entry name" value="ARSENITE INDUCUBLE RNA ASSOCIATED PROTEIN AIP-1-RELATED"/>
    <property type="match status" value="1"/>
</dbReference>
<dbReference type="PROSITE" id="PS51039">
    <property type="entry name" value="ZF_AN1"/>
    <property type="match status" value="2"/>
</dbReference>
<evidence type="ECO:0000256" key="3">
    <source>
        <dbReference type="ARBA" id="ARBA00022833"/>
    </source>
</evidence>
<feature type="region of interest" description="Disordered" evidence="5">
    <location>
        <begin position="71"/>
        <end position="90"/>
    </location>
</feature>
<dbReference type="Pfam" id="PF01428">
    <property type="entry name" value="zf-AN1"/>
    <property type="match status" value="2"/>
</dbReference>
<dbReference type="AlphaFoldDB" id="A0A6A5T866"/>
<dbReference type="InterPro" id="IPR035896">
    <property type="entry name" value="AN1-like_Znf"/>
</dbReference>